<gene>
    <name evidence="2" type="ORF">PCON_02232</name>
</gene>
<dbReference type="OrthoDB" id="58416at2759"/>
<feature type="region of interest" description="Disordered" evidence="1">
    <location>
        <begin position="284"/>
        <end position="303"/>
    </location>
</feature>
<protein>
    <submittedName>
        <fullName evidence="2">Uncharacterized protein</fullName>
    </submittedName>
</protein>
<dbReference type="Proteomes" id="UP000018144">
    <property type="component" value="Unassembled WGS sequence"/>
</dbReference>
<dbReference type="OMA" id="PGLMDAN"/>
<reference evidence="2 3" key="1">
    <citation type="journal article" date="2013" name="PLoS Genet.">
        <title>The genome and development-dependent transcriptomes of Pyronema confluens: a window into fungal evolution.</title>
        <authorList>
            <person name="Traeger S."/>
            <person name="Altegoer F."/>
            <person name="Freitag M."/>
            <person name="Gabaldon T."/>
            <person name="Kempken F."/>
            <person name="Kumar A."/>
            <person name="Marcet-Houben M."/>
            <person name="Poggeler S."/>
            <person name="Stajich J.E."/>
            <person name="Nowrousian M."/>
        </authorList>
    </citation>
    <scope>NUCLEOTIDE SEQUENCE [LARGE SCALE GENOMIC DNA]</scope>
    <source>
        <strain evidence="3">CBS 100304</strain>
        <tissue evidence="2">Vegetative mycelium</tissue>
    </source>
</reference>
<organism evidence="2 3">
    <name type="scientific">Pyronema omphalodes (strain CBS 100304)</name>
    <name type="common">Pyronema confluens</name>
    <dbReference type="NCBI Taxonomy" id="1076935"/>
    <lineage>
        <taxon>Eukaryota</taxon>
        <taxon>Fungi</taxon>
        <taxon>Dikarya</taxon>
        <taxon>Ascomycota</taxon>
        <taxon>Pezizomycotina</taxon>
        <taxon>Pezizomycetes</taxon>
        <taxon>Pezizales</taxon>
        <taxon>Pyronemataceae</taxon>
        <taxon>Pyronema</taxon>
    </lineage>
</organism>
<dbReference type="CDD" id="cd12108">
    <property type="entry name" value="Hr-like"/>
    <property type="match status" value="1"/>
</dbReference>
<dbReference type="Gene3D" id="1.20.120.520">
    <property type="entry name" value="nmb1532 protein domain like"/>
    <property type="match status" value="1"/>
</dbReference>
<sequence length="303" mass="34404">MTPMHDRTYQWADYPFPLISTPASEAGYTSPFIKSASKMALVHNAILRGLNAMYLQCLYITPSTAPAFLTFCSCWSEMIHNHHLCEETAYFPLIETALHLPGLAEGNVEEHDAFMPGLRAFDAYITSCTPTTFSGERLYEILDSFAALMQVHLTDEILWIQELSRFEGKLDIVEIDKVHAAEVKKRASKTRVKPYLCTNHDVGYEGGIHKWFRPGGWVERYLYSVWNWGAWRFSACNLAGHPRKLLGVRPERLREMRDVEADWRAEGEGRPETGMTGMTLETETETVKEAADSTTTSRRSLIG</sequence>
<feature type="compositionally biased region" description="Polar residues" evidence="1">
    <location>
        <begin position="292"/>
        <end position="303"/>
    </location>
</feature>
<name>U4LQX5_PYROM</name>
<dbReference type="InterPro" id="IPR053206">
    <property type="entry name" value="Dimeric_xanthone_biosynth"/>
</dbReference>
<evidence type="ECO:0000256" key="1">
    <source>
        <dbReference type="SAM" id="MobiDB-lite"/>
    </source>
</evidence>
<dbReference type="EMBL" id="HF936260">
    <property type="protein sequence ID" value="CCX33969.1"/>
    <property type="molecule type" value="Genomic_DNA"/>
</dbReference>
<evidence type="ECO:0000313" key="2">
    <source>
        <dbReference type="EMBL" id="CCX33969.1"/>
    </source>
</evidence>
<evidence type="ECO:0000313" key="3">
    <source>
        <dbReference type="Proteomes" id="UP000018144"/>
    </source>
</evidence>
<proteinExistence type="predicted"/>
<dbReference type="STRING" id="1076935.U4LQX5"/>
<dbReference type="PANTHER" id="PTHR38048:SF2">
    <property type="entry name" value="HEMERYTHRIN-LIKE DOMAIN-CONTAINING PROTEIN"/>
    <property type="match status" value="1"/>
</dbReference>
<dbReference type="eggNOG" id="ENOG502SKMW">
    <property type="taxonomic scope" value="Eukaryota"/>
</dbReference>
<dbReference type="AlphaFoldDB" id="U4LQX5"/>
<dbReference type="PANTHER" id="PTHR38048">
    <property type="entry name" value="EXPRESSED PROTEIN"/>
    <property type="match status" value="1"/>
</dbReference>
<keyword evidence="3" id="KW-1185">Reference proteome</keyword>
<accession>U4LQX5</accession>